<accession>A0A7C8Z1J0</accession>
<name>A0A7C8Z1J0_OPUST</name>
<reference evidence="1" key="2">
    <citation type="submission" date="2020-07" db="EMBL/GenBank/DDBJ databases">
        <authorList>
            <person name="Vera ALvarez R."/>
            <person name="Arias-Moreno D.M."/>
            <person name="Jimenez-Jacinto V."/>
            <person name="Jimenez-Bremont J.F."/>
            <person name="Swaminathan K."/>
            <person name="Moose S.P."/>
            <person name="Guerrero-Gonzalez M.L."/>
            <person name="Marino-Ramirez L."/>
            <person name="Landsman D."/>
            <person name="Rodriguez-Kessler M."/>
            <person name="Delgado-Sanchez P."/>
        </authorList>
    </citation>
    <scope>NUCLEOTIDE SEQUENCE</scope>
    <source>
        <tissue evidence="1">Cladode</tissue>
    </source>
</reference>
<dbReference type="EMBL" id="GISG01080572">
    <property type="protein sequence ID" value="MBA4632056.1"/>
    <property type="molecule type" value="Transcribed_RNA"/>
</dbReference>
<evidence type="ECO:0000313" key="1">
    <source>
        <dbReference type="EMBL" id="MBA4632056.1"/>
    </source>
</evidence>
<sequence>MTHPSQPYVFSKELCTMHLEIYITNNGFSIFISTQVLLLEAYSHYVAWGLCLAQTEGGILSTVSSPTLRSLVNFCFIPAISSNFFERKLPSLYTSPSSSFCSQRRCSGLAMGKLTTELNPLVEMPSVHTN</sequence>
<proteinExistence type="predicted"/>
<organism evidence="1">
    <name type="scientific">Opuntia streptacantha</name>
    <name type="common">Prickly pear cactus</name>
    <name type="synonym">Opuntia cardona</name>
    <dbReference type="NCBI Taxonomy" id="393608"/>
    <lineage>
        <taxon>Eukaryota</taxon>
        <taxon>Viridiplantae</taxon>
        <taxon>Streptophyta</taxon>
        <taxon>Embryophyta</taxon>
        <taxon>Tracheophyta</taxon>
        <taxon>Spermatophyta</taxon>
        <taxon>Magnoliopsida</taxon>
        <taxon>eudicotyledons</taxon>
        <taxon>Gunneridae</taxon>
        <taxon>Pentapetalae</taxon>
        <taxon>Caryophyllales</taxon>
        <taxon>Cactineae</taxon>
        <taxon>Cactaceae</taxon>
        <taxon>Opuntioideae</taxon>
        <taxon>Opuntia</taxon>
    </lineage>
</organism>
<protein>
    <submittedName>
        <fullName evidence="1">Uncharacterized protein</fullName>
    </submittedName>
</protein>
<dbReference type="AlphaFoldDB" id="A0A7C8Z1J0"/>
<reference evidence="1" key="1">
    <citation type="journal article" date="2013" name="J. Plant Res.">
        <title>Effect of fungi and light on seed germination of three Opuntia species from semiarid lands of central Mexico.</title>
        <authorList>
            <person name="Delgado-Sanchez P."/>
            <person name="Jimenez-Bremont J.F."/>
            <person name="Guerrero-Gonzalez Mde L."/>
            <person name="Flores J."/>
        </authorList>
    </citation>
    <scope>NUCLEOTIDE SEQUENCE</scope>
    <source>
        <tissue evidence="1">Cladode</tissue>
    </source>
</reference>